<dbReference type="PANTHER" id="PTHR31528">
    <property type="entry name" value="4-AMINO-5-HYDROXYMETHYL-2-METHYLPYRIMIDINE PHOSPHATE SYNTHASE THI11-RELATED"/>
    <property type="match status" value="1"/>
</dbReference>
<dbReference type="RefSeq" id="WP_072821367.1">
    <property type="nucleotide sequence ID" value="NZ_LT670849.1"/>
</dbReference>
<evidence type="ECO:0000313" key="4">
    <source>
        <dbReference type="Proteomes" id="UP000184096"/>
    </source>
</evidence>
<dbReference type="Proteomes" id="UP000184096">
    <property type="component" value="Chromosome I"/>
</dbReference>
<protein>
    <submittedName>
        <fullName evidence="3">NitT/TauT family transport system substrate-binding protein</fullName>
    </submittedName>
</protein>
<dbReference type="InterPro" id="IPR027939">
    <property type="entry name" value="NMT1/THI5"/>
</dbReference>
<sequence length="329" mass="34790">MLLKRCVIFAAALIWAMPSGHVQAADKATLLLNWYLYAEHAPFFLGKERGYFDKEGIDLDIQEGRGSVPTVQAVAAGTATFGYADMASILRAADKGAPVEVVGVLLQRSPMAFISLSEKNIRAPQDLRGKSLALTPGDSLSQLLPLVLGKVGMKESDLTVIAGDNRAKLNAVINAQADAMLGYSMDQNLKIAAATQKPVTVLPFADYGVNLASSSIVVGRDTAGKQGDLVSRFMRAATLAVADAEKDPAAAIDAMLKASPKAGARDDLIEGLKLTIPLYHTGETRGQPPFRASASEVKASVNLLAESGTISQASAGRIDDFISFKFLPN</sequence>
<gene>
    <name evidence="3" type="ORF">SAMN05444170_4658</name>
</gene>
<feature type="domain" description="SsuA/THI5-like" evidence="2">
    <location>
        <begin position="39"/>
        <end position="251"/>
    </location>
</feature>
<name>A0A1M7UE75_9BRAD</name>
<proteinExistence type="predicted"/>
<feature type="signal peptide" evidence="1">
    <location>
        <begin position="1"/>
        <end position="24"/>
    </location>
</feature>
<keyword evidence="4" id="KW-1185">Reference proteome</keyword>
<evidence type="ECO:0000313" key="3">
    <source>
        <dbReference type="EMBL" id="SHN81224.1"/>
    </source>
</evidence>
<dbReference type="Pfam" id="PF09084">
    <property type="entry name" value="NMT1"/>
    <property type="match status" value="1"/>
</dbReference>
<dbReference type="EMBL" id="LT670849">
    <property type="protein sequence ID" value="SHN81224.1"/>
    <property type="molecule type" value="Genomic_DNA"/>
</dbReference>
<evidence type="ECO:0000259" key="2">
    <source>
        <dbReference type="Pfam" id="PF09084"/>
    </source>
</evidence>
<dbReference type="Gene3D" id="3.40.190.10">
    <property type="entry name" value="Periplasmic binding protein-like II"/>
    <property type="match status" value="2"/>
</dbReference>
<accession>A0A1M7UE75</accession>
<dbReference type="AlphaFoldDB" id="A0A1M7UE75"/>
<reference evidence="4" key="1">
    <citation type="submission" date="2016-11" db="EMBL/GenBank/DDBJ databases">
        <authorList>
            <person name="Varghese N."/>
            <person name="Submissions S."/>
        </authorList>
    </citation>
    <scope>NUCLEOTIDE SEQUENCE [LARGE SCALE GENOMIC DNA]</scope>
    <source>
        <strain evidence="4">GAS401</strain>
    </source>
</reference>
<dbReference type="PANTHER" id="PTHR31528:SF15">
    <property type="entry name" value="RIBOFLAVIN-BINDING PROTEIN RIBY"/>
    <property type="match status" value="1"/>
</dbReference>
<keyword evidence="1" id="KW-0732">Signal</keyword>
<dbReference type="OrthoDB" id="5348911at2"/>
<dbReference type="SUPFAM" id="SSF53850">
    <property type="entry name" value="Periplasmic binding protein-like II"/>
    <property type="match status" value="1"/>
</dbReference>
<feature type="chain" id="PRO_5012839446" evidence="1">
    <location>
        <begin position="25"/>
        <end position="329"/>
    </location>
</feature>
<dbReference type="InterPro" id="IPR015168">
    <property type="entry name" value="SsuA/THI5"/>
</dbReference>
<evidence type="ECO:0000256" key="1">
    <source>
        <dbReference type="SAM" id="SignalP"/>
    </source>
</evidence>
<organism evidence="3 4">
    <name type="scientific">Bradyrhizobium erythrophlei</name>
    <dbReference type="NCBI Taxonomy" id="1437360"/>
    <lineage>
        <taxon>Bacteria</taxon>
        <taxon>Pseudomonadati</taxon>
        <taxon>Pseudomonadota</taxon>
        <taxon>Alphaproteobacteria</taxon>
        <taxon>Hyphomicrobiales</taxon>
        <taxon>Nitrobacteraceae</taxon>
        <taxon>Bradyrhizobium</taxon>
    </lineage>
</organism>
<dbReference type="GO" id="GO:0009228">
    <property type="term" value="P:thiamine biosynthetic process"/>
    <property type="evidence" value="ECO:0007669"/>
    <property type="project" value="InterPro"/>
</dbReference>